<keyword evidence="6 8" id="KW-1133">Transmembrane helix</keyword>
<feature type="transmembrane region" description="Helical" evidence="8">
    <location>
        <begin position="134"/>
        <end position="154"/>
    </location>
</feature>
<evidence type="ECO:0000256" key="4">
    <source>
        <dbReference type="ARBA" id="ARBA00022519"/>
    </source>
</evidence>
<dbReference type="InterPro" id="IPR018227">
    <property type="entry name" value="Amino_acid_transport_2"/>
</dbReference>
<evidence type="ECO:0000313" key="10">
    <source>
        <dbReference type="Proteomes" id="UP000244173"/>
    </source>
</evidence>
<dbReference type="Proteomes" id="UP000244173">
    <property type="component" value="Chromosome"/>
</dbReference>
<dbReference type="EMBL" id="CP028519">
    <property type="protein sequence ID" value="AVY94747.1"/>
    <property type="molecule type" value="Genomic_DNA"/>
</dbReference>
<keyword evidence="3" id="KW-1003">Cell membrane</keyword>
<evidence type="ECO:0000256" key="2">
    <source>
        <dbReference type="ARBA" id="ARBA00022448"/>
    </source>
</evidence>
<protein>
    <recommendedName>
        <fullName evidence="11">Serine transporter</fullName>
    </recommendedName>
</protein>
<feature type="transmembrane region" description="Helical" evidence="8">
    <location>
        <begin position="333"/>
        <end position="355"/>
    </location>
</feature>
<keyword evidence="2" id="KW-0813">Transport</keyword>
<evidence type="ECO:0000256" key="7">
    <source>
        <dbReference type="ARBA" id="ARBA00023136"/>
    </source>
</evidence>
<feature type="transmembrane region" description="Helical" evidence="8">
    <location>
        <begin position="386"/>
        <end position="405"/>
    </location>
</feature>
<dbReference type="KEGG" id="maer:DAI18_12385"/>
<evidence type="ECO:0000313" key="9">
    <source>
        <dbReference type="EMBL" id="AVY94747.1"/>
    </source>
</evidence>
<dbReference type="AlphaFoldDB" id="A0A2S0PBU7"/>
<gene>
    <name evidence="9" type="ORF">DAI18_12385</name>
</gene>
<feature type="transmembrane region" description="Helical" evidence="8">
    <location>
        <begin position="63"/>
        <end position="81"/>
    </location>
</feature>
<dbReference type="GO" id="GO:0005886">
    <property type="term" value="C:plasma membrane"/>
    <property type="evidence" value="ECO:0007669"/>
    <property type="project" value="UniProtKB-SubCell"/>
</dbReference>
<evidence type="ECO:0000256" key="8">
    <source>
        <dbReference type="SAM" id="Phobius"/>
    </source>
</evidence>
<feature type="transmembrane region" description="Helical" evidence="8">
    <location>
        <begin position="244"/>
        <end position="263"/>
    </location>
</feature>
<dbReference type="Gene3D" id="1.20.1740.10">
    <property type="entry name" value="Amino acid/polyamine transporter I"/>
    <property type="match status" value="1"/>
</dbReference>
<keyword evidence="7 8" id="KW-0472">Membrane</keyword>
<evidence type="ECO:0000256" key="3">
    <source>
        <dbReference type="ARBA" id="ARBA00022475"/>
    </source>
</evidence>
<accession>A0A2S0PBU7</accession>
<organism evidence="9 10">
    <name type="scientific">Microvirgula aerodenitrificans</name>
    <dbReference type="NCBI Taxonomy" id="57480"/>
    <lineage>
        <taxon>Bacteria</taxon>
        <taxon>Pseudomonadati</taxon>
        <taxon>Pseudomonadota</taxon>
        <taxon>Betaproteobacteria</taxon>
        <taxon>Neisseriales</taxon>
        <taxon>Aquaspirillaceae</taxon>
        <taxon>Microvirgula</taxon>
    </lineage>
</organism>
<evidence type="ECO:0000256" key="1">
    <source>
        <dbReference type="ARBA" id="ARBA00004429"/>
    </source>
</evidence>
<dbReference type="PANTHER" id="PTHR35334">
    <property type="entry name" value="SERINE TRANSPORTER"/>
    <property type="match status" value="1"/>
</dbReference>
<reference evidence="9 10" key="1">
    <citation type="submission" date="2018-04" db="EMBL/GenBank/DDBJ databases">
        <title>Denitrifier Microvirgula.</title>
        <authorList>
            <person name="Anderson E."/>
            <person name="Jang J."/>
            <person name="Ishii S."/>
        </authorList>
    </citation>
    <scope>NUCLEOTIDE SEQUENCE [LARGE SCALE GENOMIC DNA]</scope>
    <source>
        <strain evidence="9 10">BE2.4</strain>
    </source>
</reference>
<proteinExistence type="predicted"/>
<comment type="subcellular location">
    <subcellularLocation>
        <location evidence="1">Cell inner membrane</location>
        <topology evidence="1">Multi-pass membrane protein</topology>
    </subcellularLocation>
</comment>
<feature type="transmembrane region" description="Helical" evidence="8">
    <location>
        <begin position="284"/>
        <end position="304"/>
    </location>
</feature>
<feature type="transmembrane region" description="Helical" evidence="8">
    <location>
        <begin position="87"/>
        <end position="104"/>
    </location>
</feature>
<feature type="transmembrane region" description="Helical" evidence="8">
    <location>
        <begin position="411"/>
        <end position="432"/>
    </location>
</feature>
<feature type="transmembrane region" description="Helical" evidence="8">
    <location>
        <begin position="174"/>
        <end position="193"/>
    </location>
</feature>
<dbReference type="Pfam" id="PF03222">
    <property type="entry name" value="Trp_Tyr_perm"/>
    <property type="match status" value="1"/>
</dbReference>
<dbReference type="STRING" id="1122240.GCA_000620105_01715"/>
<keyword evidence="10" id="KW-1185">Reference proteome</keyword>
<dbReference type="GO" id="GO:0003333">
    <property type="term" value="P:amino acid transmembrane transport"/>
    <property type="evidence" value="ECO:0007669"/>
    <property type="project" value="InterPro"/>
</dbReference>
<evidence type="ECO:0000256" key="6">
    <source>
        <dbReference type="ARBA" id="ARBA00022989"/>
    </source>
</evidence>
<feature type="transmembrane region" description="Helical" evidence="8">
    <location>
        <begin position="444"/>
        <end position="463"/>
    </location>
</feature>
<name>A0A2S0PBU7_9NEIS</name>
<dbReference type="PANTHER" id="PTHR35334:SF4">
    <property type="entry name" value="SERINE TRANSPORTER-RELATED"/>
    <property type="match status" value="1"/>
</dbReference>
<keyword evidence="5 8" id="KW-0812">Transmembrane</keyword>
<keyword evidence="4" id="KW-0997">Cell inner membrane</keyword>
<evidence type="ECO:0000256" key="5">
    <source>
        <dbReference type="ARBA" id="ARBA00022692"/>
    </source>
</evidence>
<evidence type="ECO:0008006" key="11">
    <source>
        <dbReference type="Google" id="ProtNLM"/>
    </source>
</evidence>
<sequence length="466" mass="51924">MERQIWHDSASRNGIPFYNRFMIYERMPRGIRNHFRPCAASEATLHRKGSILNASMTRQDMEWVLTLFGTAIGAGILFLPIQAGLGGIWPMIILTLIILPLTYISHRGVTRMVASSEQATDITGVVENDLGRNWGFAISVLYFLSIVTICVGYATGVTNIVSSFLENQMGIDGISRPMLTGILLVGLTGVIVAGENTVLKVTSILVYPLIAILFGLSLYMIPYWNLSVFQQPIEPASLVRNLLLTFPVLVFSMNFSPICSALASSYRGKSATPDEAVKRTDRVVWWNSLILLVFVMFFVFSIVLSQTPQSMIDAKANNVDVLTMISLQSNEPWLRYLIPIVALIAIVTSYFGHFIGTREGLDGMIYRLATWNADKDSKAAFNHRKLRTWTTISMIAGLWMLAVFNPPILKIIGAMSAPVIALYCYVMPVVLMKRVPRLMIYRSTWGGVVFVFGLITIIGYGVAEYM</sequence>
<feature type="transmembrane region" description="Helical" evidence="8">
    <location>
        <begin position="205"/>
        <end position="224"/>
    </location>
</feature>